<dbReference type="Gene3D" id="3.40.50.1820">
    <property type="entry name" value="alpha/beta hydrolase"/>
    <property type="match status" value="1"/>
</dbReference>
<sequence>MFDAEVSAVIQALDTGFPPIEEMTGAQARAAIAARRQPVRNLDDVARTEDRVLAGPGGDLPVRVYFPHRAGDEPRPVVVFCHGGGFVFCDIESHDGFCREMSAGTGAVVVSVDYRLAPEHKAPAAADDAYAALRWAAAHAAELGGDPARVFVAGDSAGGNLAAVACLTARDEGGPAVAGQVLIYPVLDPSCDTESYHRYATGFGNTKAHMEWYWRQYLPGDGIPEPRHRIVPSAADTLRGLPPAIVVTAGLDPLASEGRAYADALARDGVPVTHRHYPGLFHGFLTIATLQAARSARALLWHDLRDRMHAPTAQGEAS</sequence>
<feature type="active site" evidence="3">
    <location>
        <position position="156"/>
    </location>
</feature>
<gene>
    <name evidence="5" type="ORF">FHX46_003342</name>
</gene>
<protein>
    <submittedName>
        <fullName evidence="5">Acetyl esterase</fullName>
        <ecNumber evidence="5">3.1.1.-</ecNumber>
    </submittedName>
</protein>
<name>A0ABX0SXZ2_9PSEU</name>
<reference evidence="5 6" key="1">
    <citation type="submission" date="2020-03" db="EMBL/GenBank/DDBJ databases">
        <title>Sequencing the genomes of 1000 actinobacteria strains.</title>
        <authorList>
            <person name="Klenk H.-P."/>
        </authorList>
    </citation>
    <scope>NUCLEOTIDE SEQUENCE [LARGE SCALE GENOMIC DNA]</scope>
    <source>
        <strain evidence="5 6">DSM 45668</strain>
    </source>
</reference>
<evidence type="ECO:0000259" key="4">
    <source>
        <dbReference type="Pfam" id="PF07859"/>
    </source>
</evidence>
<comment type="caution">
    <text evidence="5">The sequence shown here is derived from an EMBL/GenBank/DDBJ whole genome shotgun (WGS) entry which is preliminary data.</text>
</comment>
<evidence type="ECO:0000256" key="2">
    <source>
        <dbReference type="ARBA" id="ARBA00022801"/>
    </source>
</evidence>
<feature type="domain" description="Alpha/beta hydrolase fold-3" evidence="4">
    <location>
        <begin position="78"/>
        <end position="285"/>
    </location>
</feature>
<keyword evidence="2 5" id="KW-0378">Hydrolase</keyword>
<dbReference type="PROSITE" id="PS01174">
    <property type="entry name" value="LIPASE_GDXG_SER"/>
    <property type="match status" value="1"/>
</dbReference>
<accession>A0ABX0SXZ2</accession>
<organism evidence="5 6">
    <name type="scientific">Amycolatopsis viridis</name>
    <dbReference type="NCBI Taxonomy" id="185678"/>
    <lineage>
        <taxon>Bacteria</taxon>
        <taxon>Bacillati</taxon>
        <taxon>Actinomycetota</taxon>
        <taxon>Actinomycetes</taxon>
        <taxon>Pseudonocardiales</taxon>
        <taxon>Pseudonocardiaceae</taxon>
        <taxon>Amycolatopsis</taxon>
    </lineage>
</organism>
<comment type="similarity">
    <text evidence="1">Belongs to the 'GDXG' lipolytic enzyme family.</text>
</comment>
<dbReference type="SUPFAM" id="SSF53474">
    <property type="entry name" value="alpha/beta-Hydrolases"/>
    <property type="match status" value="1"/>
</dbReference>
<dbReference type="EC" id="3.1.1.-" evidence="5"/>
<dbReference type="InterPro" id="IPR029058">
    <property type="entry name" value="AB_hydrolase_fold"/>
</dbReference>
<dbReference type="EMBL" id="JAANOU010000001">
    <property type="protein sequence ID" value="NIH80812.1"/>
    <property type="molecule type" value="Genomic_DNA"/>
</dbReference>
<dbReference type="PANTHER" id="PTHR48081">
    <property type="entry name" value="AB HYDROLASE SUPERFAMILY PROTEIN C4A8.06C"/>
    <property type="match status" value="1"/>
</dbReference>
<dbReference type="InterPro" id="IPR013094">
    <property type="entry name" value="AB_hydrolase_3"/>
</dbReference>
<dbReference type="GO" id="GO:0016787">
    <property type="term" value="F:hydrolase activity"/>
    <property type="evidence" value="ECO:0007669"/>
    <property type="project" value="UniProtKB-KW"/>
</dbReference>
<dbReference type="InterPro" id="IPR050300">
    <property type="entry name" value="GDXG_lipolytic_enzyme"/>
</dbReference>
<dbReference type="Proteomes" id="UP000754495">
    <property type="component" value="Unassembled WGS sequence"/>
</dbReference>
<dbReference type="PANTHER" id="PTHR48081:SF8">
    <property type="entry name" value="ALPHA_BETA HYDROLASE FOLD-3 DOMAIN-CONTAINING PROTEIN-RELATED"/>
    <property type="match status" value="1"/>
</dbReference>
<proteinExistence type="inferred from homology"/>
<evidence type="ECO:0000313" key="5">
    <source>
        <dbReference type="EMBL" id="NIH80812.1"/>
    </source>
</evidence>
<evidence type="ECO:0000256" key="1">
    <source>
        <dbReference type="ARBA" id="ARBA00010515"/>
    </source>
</evidence>
<keyword evidence="6" id="KW-1185">Reference proteome</keyword>
<evidence type="ECO:0000313" key="6">
    <source>
        <dbReference type="Proteomes" id="UP000754495"/>
    </source>
</evidence>
<dbReference type="InterPro" id="IPR033140">
    <property type="entry name" value="Lipase_GDXG_put_SER_AS"/>
</dbReference>
<evidence type="ECO:0000256" key="3">
    <source>
        <dbReference type="PROSITE-ProRule" id="PRU10038"/>
    </source>
</evidence>
<dbReference type="Pfam" id="PF07859">
    <property type="entry name" value="Abhydrolase_3"/>
    <property type="match status" value="1"/>
</dbReference>
<dbReference type="RefSeq" id="WP_313886162.1">
    <property type="nucleotide sequence ID" value="NZ_JAANOU010000001.1"/>
</dbReference>